<reference evidence="2" key="1">
    <citation type="submission" date="2020-07" db="EMBL/GenBank/DDBJ databases">
        <authorList>
            <person name="Lin J."/>
        </authorList>
    </citation>
    <scope>NUCLEOTIDE SEQUENCE</scope>
</reference>
<organism evidence="2">
    <name type="scientific">Ananas comosus var. bracteatus</name>
    <name type="common">red pineapple</name>
    <dbReference type="NCBI Taxonomy" id="296719"/>
    <lineage>
        <taxon>Eukaryota</taxon>
        <taxon>Viridiplantae</taxon>
        <taxon>Streptophyta</taxon>
        <taxon>Embryophyta</taxon>
        <taxon>Tracheophyta</taxon>
        <taxon>Spermatophyta</taxon>
        <taxon>Magnoliopsida</taxon>
        <taxon>Liliopsida</taxon>
        <taxon>Poales</taxon>
        <taxon>Bromeliaceae</taxon>
        <taxon>Bromelioideae</taxon>
        <taxon>Ananas</taxon>
    </lineage>
</organism>
<evidence type="ECO:0000313" key="2">
    <source>
        <dbReference type="EMBL" id="CAD1831226.1"/>
    </source>
</evidence>
<dbReference type="InterPro" id="IPR014729">
    <property type="entry name" value="Rossmann-like_a/b/a_fold"/>
</dbReference>
<feature type="domain" description="UspA" evidence="1">
    <location>
        <begin position="4"/>
        <end position="112"/>
    </location>
</feature>
<accession>A0A6V7PL12</accession>
<name>A0A6V7PL12_ANACO</name>
<protein>
    <recommendedName>
        <fullName evidence="1">UspA domain-containing protein</fullName>
    </recommendedName>
</protein>
<proteinExistence type="predicted"/>
<dbReference type="EMBL" id="LR862149">
    <property type="protein sequence ID" value="CAD1831226.1"/>
    <property type="molecule type" value="Genomic_DNA"/>
</dbReference>
<dbReference type="PANTHER" id="PTHR47848">
    <property type="entry name" value="ADENINE NUCLEOTIDE ALPHA HYDROLASES-LIKE SUPERFAMILY PROTEIN"/>
    <property type="match status" value="1"/>
</dbReference>
<dbReference type="Gene3D" id="3.40.50.620">
    <property type="entry name" value="HUPs"/>
    <property type="match status" value="1"/>
</dbReference>
<evidence type="ECO:0000259" key="1">
    <source>
        <dbReference type="Pfam" id="PF00582"/>
    </source>
</evidence>
<dbReference type="Pfam" id="PF00582">
    <property type="entry name" value="Usp"/>
    <property type="match status" value="1"/>
</dbReference>
<sequence length="180" mass="20165">MESQRVVVVVEEAAAARAALEWAVRNYIRGGDTITLLHVCPRATSKKKQRNLRLRGFQLALAFRELCDGIAEARVEIIVTEGDETATVVSIVNRIGATTLVAGLHDQSFLYRAQDLSYGVRSLGCRVLAIKQHAAMREGFINAEFFQIETARLCISEPKIPYQIFPLSFGTICRRSRRKK</sequence>
<gene>
    <name evidence="2" type="ORF">CB5_LOCUS14437</name>
</gene>
<dbReference type="PANTHER" id="PTHR47848:SF1">
    <property type="entry name" value="ADENINE NUCLEOTIDE ALPHA HYDROLASES-LIKE SUPERFAMILY PROTEIN"/>
    <property type="match status" value="1"/>
</dbReference>
<dbReference type="SUPFAM" id="SSF52402">
    <property type="entry name" value="Adenine nucleotide alpha hydrolases-like"/>
    <property type="match status" value="1"/>
</dbReference>
<dbReference type="AlphaFoldDB" id="A0A6V7PL12"/>
<dbReference type="InterPro" id="IPR006016">
    <property type="entry name" value="UspA"/>
</dbReference>